<accession>A0ABP7I895</accession>
<gene>
    <name evidence="9" type="ORF">GCM10022242_13170</name>
</gene>
<keyword evidence="6" id="KW-0418">Kinase</keyword>
<dbReference type="SMART" id="SM00388">
    <property type="entry name" value="HisKA"/>
    <property type="match status" value="1"/>
</dbReference>
<evidence type="ECO:0000256" key="6">
    <source>
        <dbReference type="ARBA" id="ARBA00022777"/>
    </source>
</evidence>
<dbReference type="PANTHER" id="PTHR45436">
    <property type="entry name" value="SENSOR HISTIDINE KINASE YKOH"/>
    <property type="match status" value="1"/>
</dbReference>
<evidence type="ECO:0000313" key="10">
    <source>
        <dbReference type="Proteomes" id="UP001501821"/>
    </source>
</evidence>
<evidence type="ECO:0000256" key="4">
    <source>
        <dbReference type="ARBA" id="ARBA00022553"/>
    </source>
</evidence>
<evidence type="ECO:0000256" key="7">
    <source>
        <dbReference type="SAM" id="Phobius"/>
    </source>
</evidence>
<feature type="domain" description="Signal transduction histidine kinase dimerisation/phosphoacceptor" evidence="8">
    <location>
        <begin position="202"/>
        <end position="268"/>
    </location>
</feature>
<evidence type="ECO:0000256" key="5">
    <source>
        <dbReference type="ARBA" id="ARBA00022679"/>
    </source>
</evidence>
<dbReference type="CDD" id="cd00082">
    <property type="entry name" value="HisKA"/>
    <property type="match status" value="1"/>
</dbReference>
<dbReference type="Pfam" id="PF00512">
    <property type="entry name" value="HisKA"/>
    <property type="match status" value="1"/>
</dbReference>
<reference evidence="10" key="1">
    <citation type="journal article" date="2019" name="Int. J. Syst. Evol. Microbiol.">
        <title>The Global Catalogue of Microorganisms (GCM) 10K type strain sequencing project: providing services to taxonomists for standard genome sequencing and annotation.</title>
        <authorList>
            <consortium name="The Broad Institute Genomics Platform"/>
            <consortium name="The Broad Institute Genome Sequencing Center for Infectious Disease"/>
            <person name="Wu L."/>
            <person name="Ma J."/>
        </authorList>
    </citation>
    <scope>NUCLEOTIDE SEQUENCE [LARGE SCALE GENOMIC DNA]</scope>
    <source>
        <strain evidence="10">JCM 16953</strain>
    </source>
</reference>
<proteinExistence type="predicted"/>
<dbReference type="RefSeq" id="WP_344773545.1">
    <property type="nucleotide sequence ID" value="NZ_BAABAH010000003.1"/>
</dbReference>
<dbReference type="EMBL" id="BAABAH010000003">
    <property type="protein sequence ID" value="GAA3812056.1"/>
    <property type="molecule type" value="Genomic_DNA"/>
</dbReference>
<dbReference type="InterPro" id="IPR036097">
    <property type="entry name" value="HisK_dim/P_sf"/>
</dbReference>
<keyword evidence="7" id="KW-0472">Membrane</keyword>
<evidence type="ECO:0000256" key="1">
    <source>
        <dbReference type="ARBA" id="ARBA00000085"/>
    </source>
</evidence>
<keyword evidence="7" id="KW-1133">Transmembrane helix</keyword>
<dbReference type="InterPro" id="IPR003661">
    <property type="entry name" value="HisK_dim/P_dom"/>
</dbReference>
<keyword evidence="5" id="KW-0808">Transferase</keyword>
<comment type="subcellular location">
    <subcellularLocation>
        <location evidence="2">Cell membrane</location>
    </subcellularLocation>
</comment>
<comment type="caution">
    <text evidence="9">The sequence shown here is derived from an EMBL/GenBank/DDBJ whole genome shotgun (WGS) entry which is preliminary data.</text>
</comment>
<keyword evidence="7" id="KW-0812">Transmembrane</keyword>
<evidence type="ECO:0000256" key="2">
    <source>
        <dbReference type="ARBA" id="ARBA00004236"/>
    </source>
</evidence>
<feature type="transmembrane region" description="Helical" evidence="7">
    <location>
        <begin position="126"/>
        <end position="149"/>
    </location>
</feature>
<name>A0ABP7I895_9ACTN</name>
<organism evidence="9 10">
    <name type="scientific">Nocardioides panacisoli</name>
    <dbReference type="NCBI Taxonomy" id="627624"/>
    <lineage>
        <taxon>Bacteria</taxon>
        <taxon>Bacillati</taxon>
        <taxon>Actinomycetota</taxon>
        <taxon>Actinomycetes</taxon>
        <taxon>Propionibacteriales</taxon>
        <taxon>Nocardioidaceae</taxon>
        <taxon>Nocardioides</taxon>
    </lineage>
</organism>
<sequence>MRERLVAAFVGLTVVVVALFGIPRAYYVADLVRSQEQARVDRTADLVAAVVDEREADGRPVDPAFLDALTRSGESIVVDVSGTPVRSSGATGQDEGDVSAASRLADGGTVTVTRDGGSVDAEVGHALLPLALLGVLLALLAAAAGLVLADRFARPFRALAQAAHGLGAAERPALPDYRMPEARAIAKGLATGGERLEALVEHERELVVHASHELRTPVTALRLALEDLSLWPETTPAIATELQRAVGELDRLSDVIGELLATSRDLSASAEIDLDLEALVAHTVAATVRSVVHTRTGPLPVRLDPTPVVAALKELLVDGSRVTVSDRGSHLQISITGSAAQPPDGPAEDLVAAAGGRLTHSGDELLVLLPKRPAAGAGDHDLVR</sequence>
<dbReference type="PANTHER" id="PTHR45436:SF5">
    <property type="entry name" value="SENSOR HISTIDINE KINASE TRCS"/>
    <property type="match status" value="1"/>
</dbReference>
<dbReference type="EC" id="2.7.13.3" evidence="3"/>
<keyword evidence="4" id="KW-0597">Phosphoprotein</keyword>
<comment type="catalytic activity">
    <reaction evidence="1">
        <text>ATP + protein L-histidine = ADP + protein N-phospho-L-histidine.</text>
        <dbReference type="EC" id="2.7.13.3"/>
    </reaction>
</comment>
<keyword evidence="10" id="KW-1185">Reference proteome</keyword>
<dbReference type="InterPro" id="IPR040868">
    <property type="entry name" value="DraK_HK_N"/>
</dbReference>
<evidence type="ECO:0000313" key="9">
    <source>
        <dbReference type="EMBL" id="GAA3812056.1"/>
    </source>
</evidence>
<dbReference type="InterPro" id="IPR050428">
    <property type="entry name" value="TCS_sensor_his_kinase"/>
</dbReference>
<dbReference type="Proteomes" id="UP001501821">
    <property type="component" value="Unassembled WGS sequence"/>
</dbReference>
<evidence type="ECO:0000256" key="3">
    <source>
        <dbReference type="ARBA" id="ARBA00012438"/>
    </source>
</evidence>
<evidence type="ECO:0000259" key="8">
    <source>
        <dbReference type="SMART" id="SM00388"/>
    </source>
</evidence>
<protein>
    <recommendedName>
        <fullName evidence="3">histidine kinase</fullName>
        <ecNumber evidence="3">2.7.13.3</ecNumber>
    </recommendedName>
</protein>
<dbReference type="Pfam" id="PF18092">
    <property type="entry name" value="DraK_HK_N"/>
    <property type="match status" value="1"/>
</dbReference>
<dbReference type="Gene3D" id="1.10.287.130">
    <property type="match status" value="1"/>
</dbReference>
<dbReference type="SUPFAM" id="SSF47384">
    <property type="entry name" value="Homodimeric domain of signal transducing histidine kinase"/>
    <property type="match status" value="1"/>
</dbReference>